<evidence type="ECO:0000256" key="4">
    <source>
        <dbReference type="SAM" id="SignalP"/>
    </source>
</evidence>
<feature type="chain" id="PRO_5029493472" description="N-acetylmuramoyl-L-alanine amidase" evidence="4">
    <location>
        <begin position="22"/>
        <end position="280"/>
    </location>
</feature>
<dbReference type="EC" id="3.5.1.28" evidence="2"/>
<reference evidence="6 7" key="1">
    <citation type="submission" date="2020-04" db="EMBL/GenBank/DDBJ databases">
        <title>Genome sequencing of novel species.</title>
        <authorList>
            <person name="Heo J."/>
            <person name="Kim S.-J."/>
            <person name="Kim J.-S."/>
            <person name="Hong S.-B."/>
            <person name="Kwon S.-W."/>
        </authorList>
    </citation>
    <scope>NUCLEOTIDE SEQUENCE [LARGE SCALE GENOMIC DNA]</scope>
    <source>
        <strain evidence="6 7">F39-2</strain>
    </source>
</reference>
<evidence type="ECO:0000313" key="7">
    <source>
        <dbReference type="Proteomes" id="UP000503278"/>
    </source>
</evidence>
<sequence>MPSLFCRLLLVITSFSSLSFGHGHIQTEDSPGGKFRIKTIVVDAGHGGRAAGAMGSYSLEKNVTLALALKLQAAINREMAGIKVVMTRTTDAYVNNGYRAVMANESKGDLYICLHCNSLPDARKKVNGKTVSVRNHSGKGVLLLVYAFHRTREQLAAIRENEMAEQEDRYSSRQKFSVDPADAIVLNAYRDKFRKQSIHLAGLINNEFVNHDSRPSLGVIEQGVQVLANSAMPSVLVETGFINNPEEEDYLNSASGQNEIVNSIVRAIKKYAKEVDQTNQ</sequence>
<evidence type="ECO:0000259" key="5">
    <source>
        <dbReference type="SMART" id="SM00646"/>
    </source>
</evidence>
<dbReference type="GO" id="GO:0009253">
    <property type="term" value="P:peptidoglycan catabolic process"/>
    <property type="evidence" value="ECO:0007669"/>
    <property type="project" value="InterPro"/>
</dbReference>
<feature type="domain" description="MurNAc-LAA" evidence="5">
    <location>
        <begin position="100"/>
        <end position="269"/>
    </location>
</feature>
<dbReference type="PANTHER" id="PTHR30404:SF0">
    <property type="entry name" value="N-ACETYLMURAMOYL-L-ALANINE AMIDASE AMIC"/>
    <property type="match status" value="1"/>
</dbReference>
<gene>
    <name evidence="6" type="ORF">HH214_19145</name>
</gene>
<dbReference type="Proteomes" id="UP000503278">
    <property type="component" value="Chromosome"/>
</dbReference>
<comment type="catalytic activity">
    <reaction evidence="1">
        <text>Hydrolyzes the link between N-acetylmuramoyl residues and L-amino acid residues in certain cell-wall glycopeptides.</text>
        <dbReference type="EC" id="3.5.1.28"/>
    </reaction>
</comment>
<dbReference type="PANTHER" id="PTHR30404">
    <property type="entry name" value="N-ACETYLMURAMOYL-L-ALANINE AMIDASE"/>
    <property type="match status" value="1"/>
</dbReference>
<dbReference type="GO" id="GO:0030288">
    <property type="term" value="C:outer membrane-bounded periplasmic space"/>
    <property type="evidence" value="ECO:0007669"/>
    <property type="project" value="TreeGrafter"/>
</dbReference>
<dbReference type="AlphaFoldDB" id="A0A7L5E3D7"/>
<feature type="signal peptide" evidence="4">
    <location>
        <begin position="1"/>
        <end position="21"/>
    </location>
</feature>
<evidence type="ECO:0000256" key="2">
    <source>
        <dbReference type="ARBA" id="ARBA00011901"/>
    </source>
</evidence>
<organism evidence="6 7">
    <name type="scientific">Mucilaginibacter robiniae</name>
    <dbReference type="NCBI Taxonomy" id="2728022"/>
    <lineage>
        <taxon>Bacteria</taxon>
        <taxon>Pseudomonadati</taxon>
        <taxon>Bacteroidota</taxon>
        <taxon>Sphingobacteriia</taxon>
        <taxon>Sphingobacteriales</taxon>
        <taxon>Sphingobacteriaceae</taxon>
        <taxon>Mucilaginibacter</taxon>
    </lineage>
</organism>
<dbReference type="RefSeq" id="WP_169610374.1">
    <property type="nucleotide sequence ID" value="NZ_CP051682.1"/>
</dbReference>
<accession>A0A7L5E3D7</accession>
<dbReference type="InterPro" id="IPR050695">
    <property type="entry name" value="N-acetylmuramoyl_amidase_3"/>
</dbReference>
<dbReference type="KEGG" id="mrob:HH214_19145"/>
<dbReference type="Pfam" id="PF01520">
    <property type="entry name" value="Amidase_3"/>
    <property type="match status" value="1"/>
</dbReference>
<keyword evidence="7" id="KW-1185">Reference proteome</keyword>
<protein>
    <recommendedName>
        <fullName evidence="2">N-acetylmuramoyl-L-alanine amidase</fullName>
        <ecNumber evidence="2">3.5.1.28</ecNumber>
    </recommendedName>
</protein>
<dbReference type="SUPFAM" id="SSF53187">
    <property type="entry name" value="Zn-dependent exopeptidases"/>
    <property type="match status" value="1"/>
</dbReference>
<proteinExistence type="predicted"/>
<evidence type="ECO:0000256" key="3">
    <source>
        <dbReference type="ARBA" id="ARBA00022801"/>
    </source>
</evidence>
<name>A0A7L5E3D7_9SPHI</name>
<keyword evidence="3" id="KW-0378">Hydrolase</keyword>
<dbReference type="EMBL" id="CP051682">
    <property type="protein sequence ID" value="QJD97842.1"/>
    <property type="molecule type" value="Genomic_DNA"/>
</dbReference>
<keyword evidence="4" id="KW-0732">Signal</keyword>
<dbReference type="SMART" id="SM00646">
    <property type="entry name" value="Ami_3"/>
    <property type="match status" value="1"/>
</dbReference>
<dbReference type="CDD" id="cd02696">
    <property type="entry name" value="MurNAc-LAA"/>
    <property type="match status" value="1"/>
</dbReference>
<evidence type="ECO:0000313" key="6">
    <source>
        <dbReference type="EMBL" id="QJD97842.1"/>
    </source>
</evidence>
<dbReference type="GO" id="GO:0008745">
    <property type="term" value="F:N-acetylmuramoyl-L-alanine amidase activity"/>
    <property type="evidence" value="ECO:0007669"/>
    <property type="project" value="UniProtKB-EC"/>
</dbReference>
<dbReference type="Gene3D" id="3.40.630.40">
    <property type="entry name" value="Zn-dependent exopeptidases"/>
    <property type="match status" value="1"/>
</dbReference>
<dbReference type="InterPro" id="IPR002508">
    <property type="entry name" value="MurNAc-LAA_cat"/>
</dbReference>
<evidence type="ECO:0000256" key="1">
    <source>
        <dbReference type="ARBA" id="ARBA00001561"/>
    </source>
</evidence>